<evidence type="ECO:0000313" key="1">
    <source>
        <dbReference type="EMBL" id="PIO70434.1"/>
    </source>
</evidence>
<organism evidence="1 2">
    <name type="scientific">Teladorsagia circumcincta</name>
    <name type="common">Brown stomach worm</name>
    <name type="synonym">Ostertagia circumcincta</name>
    <dbReference type="NCBI Taxonomy" id="45464"/>
    <lineage>
        <taxon>Eukaryota</taxon>
        <taxon>Metazoa</taxon>
        <taxon>Ecdysozoa</taxon>
        <taxon>Nematoda</taxon>
        <taxon>Chromadorea</taxon>
        <taxon>Rhabditida</taxon>
        <taxon>Rhabditina</taxon>
        <taxon>Rhabditomorpha</taxon>
        <taxon>Strongyloidea</taxon>
        <taxon>Trichostrongylidae</taxon>
        <taxon>Teladorsagia</taxon>
    </lineage>
</organism>
<accession>A0A2G9UJK7</accession>
<evidence type="ECO:0000313" key="2">
    <source>
        <dbReference type="Proteomes" id="UP000230423"/>
    </source>
</evidence>
<name>A0A2G9UJK7_TELCI</name>
<gene>
    <name evidence="1" type="ORF">TELCIR_07711</name>
</gene>
<proteinExistence type="predicted"/>
<dbReference type="Proteomes" id="UP000230423">
    <property type="component" value="Unassembled WGS sequence"/>
</dbReference>
<reference evidence="1 2" key="1">
    <citation type="submission" date="2015-09" db="EMBL/GenBank/DDBJ databases">
        <title>Draft genome of the parasitic nematode Teladorsagia circumcincta isolate WARC Sus (inbred).</title>
        <authorList>
            <person name="Mitreva M."/>
        </authorList>
    </citation>
    <scope>NUCLEOTIDE SEQUENCE [LARGE SCALE GENOMIC DNA]</scope>
    <source>
        <strain evidence="1 2">S</strain>
    </source>
</reference>
<dbReference type="EMBL" id="KZ346268">
    <property type="protein sequence ID" value="PIO70434.1"/>
    <property type="molecule type" value="Genomic_DNA"/>
</dbReference>
<protein>
    <submittedName>
        <fullName evidence="1">Uncharacterized protein</fullName>
    </submittedName>
</protein>
<dbReference type="OrthoDB" id="5974730at2759"/>
<sequence>MGEGNAFVLPLYIPHCSTTASSRSSNPAAIGELTGHYDCKRLHFPLLINSKSEGSAILNGLGYNGKDEKGEDRLFLIIRTRVWLCDGSRAG</sequence>
<dbReference type="AlphaFoldDB" id="A0A2G9UJK7"/>
<keyword evidence="2" id="KW-1185">Reference proteome</keyword>